<dbReference type="Proteomes" id="UP000750522">
    <property type="component" value="Unassembled WGS sequence"/>
</dbReference>
<feature type="region of interest" description="Disordered" evidence="1">
    <location>
        <begin position="1"/>
        <end position="70"/>
    </location>
</feature>
<dbReference type="AlphaFoldDB" id="A0A9P5G6G2"/>
<accession>A0A9P5G6G2</accession>
<evidence type="ECO:0000313" key="2">
    <source>
        <dbReference type="EMBL" id="KAF5101734.1"/>
    </source>
</evidence>
<evidence type="ECO:0008006" key="4">
    <source>
        <dbReference type="Google" id="ProtNLM"/>
    </source>
</evidence>
<sequence length="137" mass="15168">MGSTISTKSTPLASAAPANTPGQNPPTHAPAAAPRERKPVNVNDGDDEDIESMDGSDAEDLEEEDVNPGYREWKRRRKDWTRDQGKITPQPSVIKNLSHPAILAVYQNLVVNRRKVRNAMSLEDVLVVLQAGWSEKR</sequence>
<evidence type="ECO:0000313" key="3">
    <source>
        <dbReference type="Proteomes" id="UP000750522"/>
    </source>
</evidence>
<feature type="compositionally biased region" description="Acidic residues" evidence="1">
    <location>
        <begin position="44"/>
        <end position="66"/>
    </location>
</feature>
<dbReference type="EMBL" id="QQZK01000035">
    <property type="protein sequence ID" value="KAF5101734.1"/>
    <property type="molecule type" value="Genomic_DNA"/>
</dbReference>
<protein>
    <recommendedName>
        <fullName evidence="4">DUF4050 domain-containing protein</fullName>
    </recommendedName>
</protein>
<organism evidence="2 3">
    <name type="scientific">Geotrichum candidum</name>
    <name type="common">Oospora lactis</name>
    <name type="synonym">Dipodascus geotrichum</name>
    <dbReference type="NCBI Taxonomy" id="1173061"/>
    <lineage>
        <taxon>Eukaryota</taxon>
        <taxon>Fungi</taxon>
        <taxon>Dikarya</taxon>
        <taxon>Ascomycota</taxon>
        <taxon>Saccharomycotina</taxon>
        <taxon>Dipodascomycetes</taxon>
        <taxon>Dipodascales</taxon>
        <taxon>Dipodascaceae</taxon>
        <taxon>Geotrichum</taxon>
    </lineage>
</organism>
<comment type="caution">
    <text evidence="2">The sequence shown here is derived from an EMBL/GenBank/DDBJ whole genome shotgun (WGS) entry which is preliminary data.</text>
</comment>
<gene>
    <name evidence="2" type="ORF">DV451_002097</name>
</gene>
<feature type="compositionally biased region" description="Polar residues" evidence="1">
    <location>
        <begin position="1"/>
        <end position="12"/>
    </location>
</feature>
<name>A0A9P5G6G2_GEOCN</name>
<evidence type="ECO:0000256" key="1">
    <source>
        <dbReference type="SAM" id="MobiDB-lite"/>
    </source>
</evidence>
<reference evidence="2" key="2">
    <citation type="submission" date="2020-01" db="EMBL/GenBank/DDBJ databases">
        <authorList>
            <person name="Perkins V."/>
            <person name="Lessard M.-H."/>
            <person name="Dugat-Bony E."/>
            <person name="Frenette M."/>
            <person name="Labrie S."/>
        </authorList>
    </citation>
    <scope>NUCLEOTIDE SEQUENCE</scope>
    <source>
        <strain evidence="2">LMA-70</strain>
    </source>
</reference>
<reference evidence="2" key="1">
    <citation type="journal article" date="2020" name="Front. Microbiol.">
        <title>Phenotypic and Genetic Characterization of the Cheese Ripening Yeast Geotrichum candidum.</title>
        <authorList>
            <person name="Perkins V."/>
            <person name="Vignola S."/>
            <person name="Lessard M.H."/>
            <person name="Plante P.L."/>
            <person name="Corbeil J."/>
            <person name="Dugat-Bony E."/>
            <person name="Frenette M."/>
            <person name="Labrie S."/>
        </authorList>
    </citation>
    <scope>NUCLEOTIDE SEQUENCE</scope>
    <source>
        <strain evidence="2">LMA-70</strain>
    </source>
</reference>
<proteinExistence type="predicted"/>